<proteinExistence type="predicted"/>
<organism evidence="2 3">
    <name type="scientific">Corynascus novoguineensis</name>
    <dbReference type="NCBI Taxonomy" id="1126955"/>
    <lineage>
        <taxon>Eukaryota</taxon>
        <taxon>Fungi</taxon>
        <taxon>Dikarya</taxon>
        <taxon>Ascomycota</taxon>
        <taxon>Pezizomycotina</taxon>
        <taxon>Sordariomycetes</taxon>
        <taxon>Sordariomycetidae</taxon>
        <taxon>Sordariales</taxon>
        <taxon>Chaetomiaceae</taxon>
        <taxon>Corynascus</taxon>
    </lineage>
</organism>
<feature type="region of interest" description="Disordered" evidence="1">
    <location>
        <begin position="1"/>
        <end position="76"/>
    </location>
</feature>
<evidence type="ECO:0000313" key="3">
    <source>
        <dbReference type="Proteomes" id="UP001303647"/>
    </source>
</evidence>
<dbReference type="Pfam" id="PF20174">
    <property type="entry name" value="DUF6540"/>
    <property type="match status" value="1"/>
</dbReference>
<evidence type="ECO:0000256" key="1">
    <source>
        <dbReference type="SAM" id="MobiDB-lite"/>
    </source>
</evidence>
<dbReference type="SUPFAM" id="SSF101447">
    <property type="entry name" value="Formin homology 2 domain (FH2 domain)"/>
    <property type="match status" value="1"/>
</dbReference>
<reference evidence="2" key="1">
    <citation type="journal article" date="2023" name="Mol. Phylogenet. Evol.">
        <title>Genome-scale phylogeny and comparative genomics of the fungal order Sordariales.</title>
        <authorList>
            <person name="Hensen N."/>
            <person name="Bonometti L."/>
            <person name="Westerberg I."/>
            <person name="Brannstrom I.O."/>
            <person name="Guillou S."/>
            <person name="Cros-Aarteil S."/>
            <person name="Calhoun S."/>
            <person name="Haridas S."/>
            <person name="Kuo A."/>
            <person name="Mondo S."/>
            <person name="Pangilinan J."/>
            <person name="Riley R."/>
            <person name="LaButti K."/>
            <person name="Andreopoulos B."/>
            <person name="Lipzen A."/>
            <person name="Chen C."/>
            <person name="Yan M."/>
            <person name="Daum C."/>
            <person name="Ng V."/>
            <person name="Clum A."/>
            <person name="Steindorff A."/>
            <person name="Ohm R.A."/>
            <person name="Martin F."/>
            <person name="Silar P."/>
            <person name="Natvig D.O."/>
            <person name="Lalanne C."/>
            <person name="Gautier V."/>
            <person name="Ament-Velasquez S.L."/>
            <person name="Kruys A."/>
            <person name="Hutchinson M.I."/>
            <person name="Powell A.J."/>
            <person name="Barry K."/>
            <person name="Miller A.N."/>
            <person name="Grigoriev I.V."/>
            <person name="Debuchy R."/>
            <person name="Gladieux P."/>
            <person name="Hiltunen Thoren M."/>
            <person name="Johannesson H."/>
        </authorList>
    </citation>
    <scope>NUCLEOTIDE SEQUENCE</scope>
    <source>
        <strain evidence="2">CBS 359.72</strain>
    </source>
</reference>
<protein>
    <submittedName>
        <fullName evidence="2">Uncharacterized protein</fullName>
    </submittedName>
</protein>
<reference evidence="2" key="2">
    <citation type="submission" date="2023-05" db="EMBL/GenBank/DDBJ databases">
        <authorList>
            <consortium name="Lawrence Berkeley National Laboratory"/>
            <person name="Steindorff A."/>
            <person name="Hensen N."/>
            <person name="Bonometti L."/>
            <person name="Westerberg I."/>
            <person name="Brannstrom I.O."/>
            <person name="Guillou S."/>
            <person name="Cros-Aarteil S."/>
            <person name="Calhoun S."/>
            <person name="Haridas S."/>
            <person name="Kuo A."/>
            <person name="Mondo S."/>
            <person name="Pangilinan J."/>
            <person name="Riley R."/>
            <person name="Labutti K."/>
            <person name="Andreopoulos B."/>
            <person name="Lipzen A."/>
            <person name="Chen C."/>
            <person name="Yanf M."/>
            <person name="Daum C."/>
            <person name="Ng V."/>
            <person name="Clum A."/>
            <person name="Ohm R."/>
            <person name="Martin F."/>
            <person name="Silar P."/>
            <person name="Natvig D."/>
            <person name="Lalanne C."/>
            <person name="Gautier V."/>
            <person name="Ament-Velasquez S.L."/>
            <person name="Kruys A."/>
            <person name="Hutchinson M.I."/>
            <person name="Powell A.J."/>
            <person name="Barry K."/>
            <person name="Miller A.N."/>
            <person name="Grigoriev I.V."/>
            <person name="Debuchy R."/>
            <person name="Gladieux P."/>
            <person name="Thoren M.H."/>
            <person name="Johannesson H."/>
        </authorList>
    </citation>
    <scope>NUCLEOTIDE SEQUENCE</scope>
    <source>
        <strain evidence="2">CBS 359.72</strain>
    </source>
</reference>
<keyword evidence="3" id="KW-1185">Reference proteome</keyword>
<sequence length="281" mass="30142">MSAPPPPPPSPPPPPPPPPPFSRPRKRDTQPSSSSSSSSSTLPPTDPSNPQSAPPLASTTLPAQVSTAGTASGGRPRRGAVLVSLLVYNGYPFADHWEYFAASPADADAGVVVQAAGDVLGGFWLEVRRGWRVPSSSPSPANFSGVGVPKRVPLAWVGEEFFLADSDDSEGSGVVFKGGDNHGEEKVVVVEREPRCEFERALFRVPAPEKTLRTVTGKDGEVSSYLYGRWGKLTNGGDRRGKIKQRNCQTWVVESAEQLVKEGIFEQRVADYLRATSIMTF</sequence>
<dbReference type="InterPro" id="IPR046670">
    <property type="entry name" value="DUF6540"/>
</dbReference>
<evidence type="ECO:0000313" key="2">
    <source>
        <dbReference type="EMBL" id="KAK4247879.1"/>
    </source>
</evidence>
<dbReference type="AlphaFoldDB" id="A0AAN7HQU3"/>
<accession>A0AAN7HQU3</accession>
<comment type="caution">
    <text evidence="2">The sequence shown here is derived from an EMBL/GenBank/DDBJ whole genome shotgun (WGS) entry which is preliminary data.</text>
</comment>
<dbReference type="EMBL" id="MU857646">
    <property type="protein sequence ID" value="KAK4247879.1"/>
    <property type="molecule type" value="Genomic_DNA"/>
</dbReference>
<name>A0AAN7HQU3_9PEZI</name>
<dbReference type="Proteomes" id="UP001303647">
    <property type="component" value="Unassembled WGS sequence"/>
</dbReference>
<feature type="compositionally biased region" description="Pro residues" evidence="1">
    <location>
        <begin position="1"/>
        <end position="22"/>
    </location>
</feature>
<feature type="compositionally biased region" description="Polar residues" evidence="1">
    <location>
        <begin position="57"/>
        <end position="70"/>
    </location>
</feature>
<gene>
    <name evidence="2" type="ORF">C7999DRAFT_14153</name>
</gene>